<protein>
    <submittedName>
        <fullName evidence="2">Uma2 family endonuclease</fullName>
    </submittedName>
</protein>
<reference evidence="2 3" key="1">
    <citation type="journal article" date="2009" name="Int. J. Syst. Evol. Microbiol.">
        <title>Paenibacillus contaminans sp. nov., isolated from a contaminated laboratory plate.</title>
        <authorList>
            <person name="Chou J.H."/>
            <person name="Lee J.H."/>
            <person name="Lin M.C."/>
            <person name="Chang P.S."/>
            <person name="Arun A.B."/>
            <person name="Young C.C."/>
            <person name="Chen W.M."/>
        </authorList>
    </citation>
    <scope>NUCLEOTIDE SEQUENCE [LARGE SCALE GENOMIC DNA]</scope>
    <source>
        <strain evidence="2 3">CKOBP-6</strain>
    </source>
</reference>
<dbReference type="SUPFAM" id="SSF52980">
    <property type="entry name" value="Restriction endonuclease-like"/>
    <property type="match status" value="1"/>
</dbReference>
<evidence type="ECO:0000259" key="1">
    <source>
        <dbReference type="Pfam" id="PF05685"/>
    </source>
</evidence>
<dbReference type="PANTHER" id="PTHR34107">
    <property type="entry name" value="SLL0198 PROTEIN-RELATED"/>
    <property type="match status" value="1"/>
</dbReference>
<keyword evidence="2" id="KW-0540">Nuclease</keyword>
<sequence length="197" mass="22733">MRGKENEEKAKQPQIREQPVTYDQYAAMPDDGKRYEIFEGDMVMMSPGPSTSHQSVSGELEYILKQSCRTDYVIYHAPLDVILSQTTVLQPDILMIHRSRLHIVTKRGIEGPPDLVAEIVSPGSRKRDKVDKMSLYAKYGVQEYWIIDTDSKHLEQYRLQGERYELHNLFEGDELVTSDKLPCVSFTISEIFKEMIS</sequence>
<gene>
    <name evidence="2" type="ORF">DQG23_37750</name>
</gene>
<dbReference type="Gene3D" id="3.90.1570.10">
    <property type="entry name" value="tt1808, chain A"/>
    <property type="match status" value="1"/>
</dbReference>
<keyword evidence="2" id="KW-0378">Hydrolase</keyword>
<feature type="domain" description="Putative restriction endonuclease" evidence="1">
    <location>
        <begin position="23"/>
        <end position="184"/>
    </location>
</feature>
<dbReference type="CDD" id="cd06260">
    <property type="entry name" value="DUF820-like"/>
    <property type="match status" value="1"/>
</dbReference>
<keyword evidence="3" id="KW-1185">Reference proteome</keyword>
<comment type="caution">
    <text evidence="2">The sequence shown here is derived from an EMBL/GenBank/DDBJ whole genome shotgun (WGS) entry which is preliminary data.</text>
</comment>
<dbReference type="InterPro" id="IPR011335">
    <property type="entry name" value="Restrct_endonuc-II-like"/>
</dbReference>
<dbReference type="Pfam" id="PF05685">
    <property type="entry name" value="Uma2"/>
    <property type="match status" value="1"/>
</dbReference>
<dbReference type="RefSeq" id="WP_113036216.1">
    <property type="nucleotide sequence ID" value="NZ_QMFB01000043.1"/>
</dbReference>
<evidence type="ECO:0000313" key="3">
    <source>
        <dbReference type="Proteomes" id="UP000250369"/>
    </source>
</evidence>
<dbReference type="Proteomes" id="UP000250369">
    <property type="component" value="Unassembled WGS sequence"/>
</dbReference>
<name>A0A329LRV9_9BACL</name>
<dbReference type="EMBL" id="QMFB01000043">
    <property type="protein sequence ID" value="RAV10469.1"/>
    <property type="molecule type" value="Genomic_DNA"/>
</dbReference>
<dbReference type="GO" id="GO:0004519">
    <property type="term" value="F:endonuclease activity"/>
    <property type="evidence" value="ECO:0007669"/>
    <property type="project" value="UniProtKB-KW"/>
</dbReference>
<proteinExistence type="predicted"/>
<dbReference type="PANTHER" id="PTHR34107:SF4">
    <property type="entry name" value="SLL1222 PROTEIN"/>
    <property type="match status" value="1"/>
</dbReference>
<dbReference type="AlphaFoldDB" id="A0A329LRV9"/>
<dbReference type="OrthoDB" id="9808428at2"/>
<evidence type="ECO:0000313" key="2">
    <source>
        <dbReference type="EMBL" id="RAV10469.1"/>
    </source>
</evidence>
<dbReference type="InterPro" id="IPR008538">
    <property type="entry name" value="Uma2"/>
</dbReference>
<dbReference type="InterPro" id="IPR012296">
    <property type="entry name" value="Nuclease_put_TT1808"/>
</dbReference>
<keyword evidence="2" id="KW-0255">Endonuclease</keyword>
<organism evidence="2 3">
    <name type="scientific">Paenibacillus contaminans</name>
    <dbReference type="NCBI Taxonomy" id="450362"/>
    <lineage>
        <taxon>Bacteria</taxon>
        <taxon>Bacillati</taxon>
        <taxon>Bacillota</taxon>
        <taxon>Bacilli</taxon>
        <taxon>Bacillales</taxon>
        <taxon>Paenibacillaceae</taxon>
        <taxon>Paenibacillus</taxon>
    </lineage>
</organism>
<accession>A0A329LRV9</accession>